<feature type="region of interest" description="Disordered" evidence="1">
    <location>
        <begin position="114"/>
        <end position="151"/>
    </location>
</feature>
<dbReference type="EMBL" id="VSSQ01059879">
    <property type="protein sequence ID" value="MPN13383.1"/>
    <property type="molecule type" value="Genomic_DNA"/>
</dbReference>
<organism evidence="2">
    <name type="scientific">bioreactor metagenome</name>
    <dbReference type="NCBI Taxonomy" id="1076179"/>
    <lineage>
        <taxon>unclassified sequences</taxon>
        <taxon>metagenomes</taxon>
        <taxon>ecological metagenomes</taxon>
    </lineage>
</organism>
<proteinExistence type="predicted"/>
<name>A0A645FMF6_9ZZZZ</name>
<gene>
    <name evidence="2" type="ORF">SDC9_160704</name>
</gene>
<accession>A0A645FMF6</accession>
<comment type="caution">
    <text evidence="2">The sequence shown here is derived from an EMBL/GenBank/DDBJ whole genome shotgun (WGS) entry which is preliminary data.</text>
</comment>
<reference evidence="2" key="1">
    <citation type="submission" date="2019-08" db="EMBL/GenBank/DDBJ databases">
        <authorList>
            <person name="Kucharzyk K."/>
            <person name="Murdoch R.W."/>
            <person name="Higgins S."/>
            <person name="Loffler F."/>
        </authorList>
    </citation>
    <scope>NUCLEOTIDE SEQUENCE</scope>
</reference>
<sequence length="151" mass="16706">MQFGRPADALRFRLGFLARVGDDLLALGPRLLAQRGGLLAGLGKLLLVVPLGLFGLLLDHLGTVDAALDRIGPLVEHLLELGDRDLLHTHRDDDRQDQADDEFFQMLRSQRTQGELHGYQSHTDHGGPNHWMTKASTKPRMARASTTAKPM</sequence>
<dbReference type="AlphaFoldDB" id="A0A645FMF6"/>
<evidence type="ECO:0000313" key="2">
    <source>
        <dbReference type="EMBL" id="MPN13383.1"/>
    </source>
</evidence>
<evidence type="ECO:0000256" key="1">
    <source>
        <dbReference type="SAM" id="MobiDB-lite"/>
    </source>
</evidence>
<protein>
    <submittedName>
        <fullName evidence="2">Uncharacterized protein</fullName>
    </submittedName>
</protein>